<keyword evidence="1" id="KW-0732">Signal</keyword>
<protein>
    <recommendedName>
        <fullName evidence="4">Long-subunit fatty acid transport protein</fullName>
    </recommendedName>
</protein>
<reference evidence="2 3" key="1">
    <citation type="submission" date="2020-08" db="EMBL/GenBank/DDBJ databases">
        <title>Genomic Encyclopedia of Type Strains, Phase IV (KMG-V): Genome sequencing to study the core and pangenomes of soil and plant-associated prokaryotes.</title>
        <authorList>
            <person name="Whitman W."/>
        </authorList>
    </citation>
    <scope>NUCLEOTIDE SEQUENCE [LARGE SCALE GENOMIC DNA]</scope>
    <source>
        <strain evidence="2 3">S3M1</strain>
    </source>
</reference>
<evidence type="ECO:0000313" key="3">
    <source>
        <dbReference type="Proteomes" id="UP000537204"/>
    </source>
</evidence>
<evidence type="ECO:0000256" key="1">
    <source>
        <dbReference type="SAM" id="SignalP"/>
    </source>
</evidence>
<proteinExistence type="predicted"/>
<feature type="chain" id="PRO_5031312985" description="Long-subunit fatty acid transport protein" evidence="1">
    <location>
        <begin position="23"/>
        <end position="478"/>
    </location>
</feature>
<accession>A0A7W8ZPU8</accession>
<evidence type="ECO:0008006" key="4">
    <source>
        <dbReference type="Google" id="ProtNLM"/>
    </source>
</evidence>
<dbReference type="RefSeq" id="WP_183883851.1">
    <property type="nucleotide sequence ID" value="NZ_JACHCE010000007.1"/>
</dbReference>
<dbReference type="AlphaFoldDB" id="A0A7W8ZPU8"/>
<gene>
    <name evidence="2" type="ORF">HDE68_003922</name>
</gene>
<dbReference type="EMBL" id="JACHCE010000007">
    <property type="protein sequence ID" value="MBB5637996.1"/>
    <property type="molecule type" value="Genomic_DNA"/>
</dbReference>
<dbReference type="Proteomes" id="UP000537204">
    <property type="component" value="Unassembled WGS sequence"/>
</dbReference>
<feature type="signal peptide" evidence="1">
    <location>
        <begin position="1"/>
        <end position="22"/>
    </location>
</feature>
<dbReference type="Gene3D" id="2.40.160.60">
    <property type="entry name" value="Outer membrane protein transport protein (OMPP1/FadL/TodX)"/>
    <property type="match status" value="1"/>
</dbReference>
<sequence length="478" mass="52712">MKKQTALFLCVLLSSMPALLKAQDSHYWTSSFSPAGFLTPGAAIANTRDSGIVYLNPAVMAWSDKTATSISSNIYHYDHFRLKNGVGAGKDLVSNSTRIIPQLISKTFKLNKEDPLTIGFALVQNPLQDFSTSQRLDKKANVLDDSYSPGNEVYVGQYDGESQVTETYAQFSVGKRISQKLAAGITVEGTLRNASVSQNITSRALYNTPNDPDNIFPPVAGNQIISKTDYTYAGIRLKFGIAYDSGNHHWGLLLSSPLGKLYSRGTFIADISSTNLIDPESGLVTNLLASTRQTNLRAKWRMPFSLAGGYAYDYGQGQVYLSAEYFASVDSYTILKPDASSFIRTGNGSALQFDGLLNLLDGRKSVLNVGMGYSRQINDVFTLMSSLRTDFNYLNEKTDEQGHIALWDNYHAQLGGNFKRRKFNLRAGLLLSFGYRNNYPQPVNFDTASDKNQLIGDSLTVPAKYFSAGLLLSYIHNF</sequence>
<name>A0A7W8ZPU8_9SPHI</name>
<evidence type="ECO:0000313" key="2">
    <source>
        <dbReference type="EMBL" id="MBB5637996.1"/>
    </source>
</evidence>
<comment type="caution">
    <text evidence="2">The sequence shown here is derived from an EMBL/GenBank/DDBJ whole genome shotgun (WGS) entry which is preliminary data.</text>
</comment>
<organism evidence="2 3">
    <name type="scientific">Pedobacter cryoconitis</name>
    <dbReference type="NCBI Taxonomy" id="188932"/>
    <lineage>
        <taxon>Bacteria</taxon>
        <taxon>Pseudomonadati</taxon>
        <taxon>Bacteroidota</taxon>
        <taxon>Sphingobacteriia</taxon>
        <taxon>Sphingobacteriales</taxon>
        <taxon>Sphingobacteriaceae</taxon>
        <taxon>Pedobacter</taxon>
    </lineage>
</organism>